<dbReference type="AlphaFoldDB" id="A0A151QQ41"/>
<organism evidence="1 2">
    <name type="scientific">Cajanus cajan</name>
    <name type="common">Pigeon pea</name>
    <name type="synonym">Cajanus indicus</name>
    <dbReference type="NCBI Taxonomy" id="3821"/>
    <lineage>
        <taxon>Eukaryota</taxon>
        <taxon>Viridiplantae</taxon>
        <taxon>Streptophyta</taxon>
        <taxon>Embryophyta</taxon>
        <taxon>Tracheophyta</taxon>
        <taxon>Spermatophyta</taxon>
        <taxon>Magnoliopsida</taxon>
        <taxon>eudicotyledons</taxon>
        <taxon>Gunneridae</taxon>
        <taxon>Pentapetalae</taxon>
        <taxon>rosids</taxon>
        <taxon>fabids</taxon>
        <taxon>Fabales</taxon>
        <taxon>Fabaceae</taxon>
        <taxon>Papilionoideae</taxon>
        <taxon>50 kb inversion clade</taxon>
        <taxon>NPAAA clade</taxon>
        <taxon>indigoferoid/millettioid clade</taxon>
        <taxon>Phaseoleae</taxon>
        <taxon>Cajanus</taxon>
    </lineage>
</organism>
<name>A0A151QQ41_CAJCA</name>
<sequence length="92" mass="10762">MTQTTLDFSSTFQRHHTRAIIMPSSSFPLSLTLHRHHHYPLNSLFIINNIIIHQTLIHNKDPFSHTKQGHQQAQEEGDKVKNQCLLMVMTYE</sequence>
<gene>
    <name evidence="1" type="ORF">KK1_046931</name>
</gene>
<evidence type="ECO:0000313" key="1">
    <source>
        <dbReference type="EMBL" id="KYP32405.1"/>
    </source>
</evidence>
<reference evidence="1" key="1">
    <citation type="journal article" date="2012" name="Nat. Biotechnol.">
        <title>Draft genome sequence of pigeonpea (Cajanus cajan), an orphan legume crop of resource-poor farmers.</title>
        <authorList>
            <person name="Varshney R.K."/>
            <person name="Chen W."/>
            <person name="Li Y."/>
            <person name="Bharti A.K."/>
            <person name="Saxena R.K."/>
            <person name="Schlueter J.A."/>
            <person name="Donoghue M.T."/>
            <person name="Azam S."/>
            <person name="Fan G."/>
            <person name="Whaley A.M."/>
            <person name="Farmer A.D."/>
            <person name="Sheridan J."/>
            <person name="Iwata A."/>
            <person name="Tuteja R."/>
            <person name="Penmetsa R.V."/>
            <person name="Wu W."/>
            <person name="Upadhyaya H.D."/>
            <person name="Yang S.P."/>
            <person name="Shah T."/>
            <person name="Saxena K.B."/>
            <person name="Michael T."/>
            <person name="McCombie W.R."/>
            <person name="Yang B."/>
            <person name="Zhang G."/>
            <person name="Yang H."/>
            <person name="Wang J."/>
            <person name="Spillane C."/>
            <person name="Cook D.R."/>
            <person name="May G.D."/>
            <person name="Xu X."/>
            <person name="Jackson S.A."/>
        </authorList>
    </citation>
    <scope>NUCLEOTIDE SEQUENCE [LARGE SCALE GENOMIC DNA]</scope>
</reference>
<dbReference type="OMA" id="TFQRHHT"/>
<protein>
    <submittedName>
        <fullName evidence="1">Uncharacterized protein</fullName>
    </submittedName>
</protein>
<proteinExistence type="predicted"/>
<dbReference type="EMBL" id="KQ485303">
    <property type="protein sequence ID" value="KYP32405.1"/>
    <property type="molecule type" value="Genomic_DNA"/>
</dbReference>
<dbReference type="Gramene" id="C.cajan_45780.t">
    <property type="protein sequence ID" value="C.cajan_45780.t.cds1"/>
    <property type="gene ID" value="C.cajan_45780"/>
</dbReference>
<evidence type="ECO:0000313" key="2">
    <source>
        <dbReference type="Proteomes" id="UP000075243"/>
    </source>
</evidence>
<accession>A0A151QQ41</accession>
<keyword evidence="2" id="KW-1185">Reference proteome</keyword>
<dbReference type="Proteomes" id="UP000075243">
    <property type="component" value="Unassembled WGS sequence"/>
</dbReference>